<gene>
    <name evidence="1" type="ORF">LARSCL_LOCUS18909</name>
</gene>
<evidence type="ECO:0000313" key="1">
    <source>
        <dbReference type="EMBL" id="CAL1294780.1"/>
    </source>
</evidence>
<accession>A0AAV2BGM8</accession>
<dbReference type="Proteomes" id="UP001497382">
    <property type="component" value="Unassembled WGS sequence"/>
</dbReference>
<reference evidence="1 2" key="1">
    <citation type="submission" date="2024-04" db="EMBL/GenBank/DDBJ databases">
        <authorList>
            <person name="Rising A."/>
            <person name="Reimegard J."/>
            <person name="Sonavane S."/>
            <person name="Akerstrom W."/>
            <person name="Nylinder S."/>
            <person name="Hedman E."/>
            <person name="Kallberg Y."/>
        </authorList>
    </citation>
    <scope>NUCLEOTIDE SEQUENCE [LARGE SCALE GENOMIC DNA]</scope>
</reference>
<dbReference type="EMBL" id="CAXIEN010000353">
    <property type="protein sequence ID" value="CAL1294780.1"/>
    <property type="molecule type" value="Genomic_DNA"/>
</dbReference>
<organism evidence="1 2">
    <name type="scientific">Larinioides sclopetarius</name>
    <dbReference type="NCBI Taxonomy" id="280406"/>
    <lineage>
        <taxon>Eukaryota</taxon>
        <taxon>Metazoa</taxon>
        <taxon>Ecdysozoa</taxon>
        <taxon>Arthropoda</taxon>
        <taxon>Chelicerata</taxon>
        <taxon>Arachnida</taxon>
        <taxon>Araneae</taxon>
        <taxon>Araneomorphae</taxon>
        <taxon>Entelegynae</taxon>
        <taxon>Araneoidea</taxon>
        <taxon>Araneidae</taxon>
        <taxon>Larinioides</taxon>
    </lineage>
</organism>
<evidence type="ECO:0000313" key="2">
    <source>
        <dbReference type="Proteomes" id="UP001497382"/>
    </source>
</evidence>
<proteinExistence type="predicted"/>
<keyword evidence="2" id="KW-1185">Reference proteome</keyword>
<name>A0AAV2BGM8_9ARAC</name>
<comment type="caution">
    <text evidence="1">The sequence shown here is derived from an EMBL/GenBank/DDBJ whole genome shotgun (WGS) entry which is preliminary data.</text>
</comment>
<sequence>MFASSVIKHLP</sequence>
<protein>
    <submittedName>
        <fullName evidence="1">Uncharacterized protein</fullName>
    </submittedName>
</protein>